<proteinExistence type="predicted"/>
<dbReference type="Proteomes" id="UP000712600">
    <property type="component" value="Unassembled WGS sequence"/>
</dbReference>
<protein>
    <submittedName>
        <fullName evidence="1">Uncharacterized protein</fullName>
    </submittedName>
</protein>
<reference evidence="1" key="1">
    <citation type="submission" date="2019-12" db="EMBL/GenBank/DDBJ databases">
        <title>Genome sequencing and annotation of Brassica cretica.</title>
        <authorList>
            <person name="Studholme D.J."/>
            <person name="Sarris P."/>
        </authorList>
    </citation>
    <scope>NUCLEOTIDE SEQUENCE</scope>
    <source>
        <strain evidence="1">PFS-109/04</strain>
        <tissue evidence="1">Leaf</tissue>
    </source>
</reference>
<organism evidence="1 2">
    <name type="scientific">Brassica cretica</name>
    <name type="common">Mustard</name>
    <dbReference type="NCBI Taxonomy" id="69181"/>
    <lineage>
        <taxon>Eukaryota</taxon>
        <taxon>Viridiplantae</taxon>
        <taxon>Streptophyta</taxon>
        <taxon>Embryophyta</taxon>
        <taxon>Tracheophyta</taxon>
        <taxon>Spermatophyta</taxon>
        <taxon>Magnoliopsida</taxon>
        <taxon>eudicotyledons</taxon>
        <taxon>Gunneridae</taxon>
        <taxon>Pentapetalae</taxon>
        <taxon>rosids</taxon>
        <taxon>malvids</taxon>
        <taxon>Brassicales</taxon>
        <taxon>Brassicaceae</taxon>
        <taxon>Brassiceae</taxon>
        <taxon>Brassica</taxon>
    </lineage>
</organism>
<sequence>MYVGHLSLKSMDAYSSFTNQYSPEKLETLESHVVKLFRPLMLTVGLIRFL</sequence>
<accession>A0A8S9Q6H0</accession>
<evidence type="ECO:0000313" key="1">
    <source>
        <dbReference type="EMBL" id="KAF3535463.1"/>
    </source>
</evidence>
<name>A0A8S9Q6H0_BRACR</name>
<evidence type="ECO:0000313" key="2">
    <source>
        <dbReference type="Proteomes" id="UP000712600"/>
    </source>
</evidence>
<dbReference type="AlphaFoldDB" id="A0A8S9Q6H0"/>
<dbReference type="EMBL" id="QGKX02001290">
    <property type="protein sequence ID" value="KAF3535463.1"/>
    <property type="molecule type" value="Genomic_DNA"/>
</dbReference>
<comment type="caution">
    <text evidence="1">The sequence shown here is derived from an EMBL/GenBank/DDBJ whole genome shotgun (WGS) entry which is preliminary data.</text>
</comment>
<gene>
    <name evidence="1" type="ORF">F2Q69_00025375</name>
</gene>